<gene>
    <name evidence="2" type="ORF">GCM10009039_22670</name>
</gene>
<feature type="transmembrane region" description="Helical" evidence="1">
    <location>
        <begin position="25"/>
        <end position="42"/>
    </location>
</feature>
<dbReference type="Proteomes" id="UP000607197">
    <property type="component" value="Unassembled WGS sequence"/>
</dbReference>
<reference evidence="2" key="2">
    <citation type="submission" date="2020-09" db="EMBL/GenBank/DDBJ databases">
        <authorList>
            <person name="Sun Q."/>
            <person name="Ohkuma M."/>
        </authorList>
    </citation>
    <scope>NUCLEOTIDE SEQUENCE</scope>
    <source>
        <strain evidence="2">JCM 19596</strain>
    </source>
</reference>
<keyword evidence="1" id="KW-0812">Transmembrane</keyword>
<sequence>MTALVAILWLFGTGGLSDYSISATLMLYVAVAAVVTAIGIGTEQVTEWLSI</sequence>
<keyword evidence="1" id="KW-1133">Transmembrane helix</keyword>
<accession>A0A830FK30</accession>
<dbReference type="AlphaFoldDB" id="A0A830FK30"/>
<dbReference type="EMBL" id="BMPG01000003">
    <property type="protein sequence ID" value="GGL64280.1"/>
    <property type="molecule type" value="Genomic_DNA"/>
</dbReference>
<name>A0A830FK30_9EURY</name>
<evidence type="ECO:0000256" key="1">
    <source>
        <dbReference type="SAM" id="Phobius"/>
    </source>
</evidence>
<keyword evidence="3" id="KW-1185">Reference proteome</keyword>
<organism evidence="2 3">
    <name type="scientific">Halocalculus aciditolerans</name>
    <dbReference type="NCBI Taxonomy" id="1383812"/>
    <lineage>
        <taxon>Archaea</taxon>
        <taxon>Methanobacteriati</taxon>
        <taxon>Methanobacteriota</taxon>
        <taxon>Stenosarchaea group</taxon>
        <taxon>Halobacteria</taxon>
        <taxon>Halobacteriales</taxon>
        <taxon>Halobacteriaceae</taxon>
        <taxon>Halocalculus</taxon>
    </lineage>
</organism>
<evidence type="ECO:0000313" key="3">
    <source>
        <dbReference type="Proteomes" id="UP000607197"/>
    </source>
</evidence>
<proteinExistence type="predicted"/>
<comment type="caution">
    <text evidence="2">The sequence shown here is derived from an EMBL/GenBank/DDBJ whole genome shotgun (WGS) entry which is preliminary data.</text>
</comment>
<protein>
    <submittedName>
        <fullName evidence="2">Uncharacterized protein</fullName>
    </submittedName>
</protein>
<keyword evidence="1" id="KW-0472">Membrane</keyword>
<evidence type="ECO:0000313" key="2">
    <source>
        <dbReference type="EMBL" id="GGL64280.1"/>
    </source>
</evidence>
<reference evidence="2" key="1">
    <citation type="journal article" date="2014" name="Int. J. Syst. Evol. Microbiol.">
        <title>Complete genome sequence of Corynebacterium casei LMG S-19264T (=DSM 44701T), isolated from a smear-ripened cheese.</title>
        <authorList>
            <consortium name="US DOE Joint Genome Institute (JGI-PGF)"/>
            <person name="Walter F."/>
            <person name="Albersmeier A."/>
            <person name="Kalinowski J."/>
            <person name="Ruckert C."/>
        </authorList>
    </citation>
    <scope>NUCLEOTIDE SEQUENCE</scope>
    <source>
        <strain evidence="2">JCM 19596</strain>
    </source>
</reference>